<protein>
    <recommendedName>
        <fullName evidence="5">Gustatory receptor</fullName>
    </recommendedName>
</protein>
<feature type="transmembrane region" description="Helical" evidence="1">
    <location>
        <begin position="47"/>
        <end position="72"/>
    </location>
</feature>
<evidence type="ECO:0000313" key="4">
    <source>
        <dbReference type="Proteomes" id="UP000499080"/>
    </source>
</evidence>
<reference evidence="3 4" key="1">
    <citation type="journal article" date="2019" name="Sci. Rep.">
        <title>Orb-weaving spider Araneus ventricosus genome elucidates the spidroin gene catalogue.</title>
        <authorList>
            <person name="Kono N."/>
            <person name="Nakamura H."/>
            <person name="Ohtoshi R."/>
            <person name="Moran D.A.P."/>
            <person name="Shinohara A."/>
            <person name="Yoshida Y."/>
            <person name="Fujiwara M."/>
            <person name="Mori M."/>
            <person name="Tomita M."/>
            <person name="Arakawa K."/>
        </authorList>
    </citation>
    <scope>NUCLEOTIDE SEQUENCE [LARGE SCALE GENOMIC DNA]</scope>
</reference>
<accession>A0A4Y2DVS9</accession>
<organism evidence="3 4">
    <name type="scientific">Araneus ventricosus</name>
    <name type="common">Orbweaver spider</name>
    <name type="synonym">Epeira ventricosa</name>
    <dbReference type="NCBI Taxonomy" id="182803"/>
    <lineage>
        <taxon>Eukaryota</taxon>
        <taxon>Metazoa</taxon>
        <taxon>Ecdysozoa</taxon>
        <taxon>Arthropoda</taxon>
        <taxon>Chelicerata</taxon>
        <taxon>Arachnida</taxon>
        <taxon>Araneae</taxon>
        <taxon>Araneomorphae</taxon>
        <taxon>Entelegynae</taxon>
        <taxon>Araneoidea</taxon>
        <taxon>Araneidae</taxon>
        <taxon>Araneus</taxon>
    </lineage>
</organism>
<dbReference type="OrthoDB" id="6434096at2759"/>
<evidence type="ECO:0000313" key="3">
    <source>
        <dbReference type="EMBL" id="GBM20960.1"/>
    </source>
</evidence>
<keyword evidence="4" id="KW-1185">Reference proteome</keyword>
<feature type="transmembrane region" description="Helical" evidence="1">
    <location>
        <begin position="293"/>
        <end position="311"/>
    </location>
</feature>
<proteinExistence type="predicted"/>
<feature type="transmembrane region" description="Helical" evidence="1">
    <location>
        <begin position="363"/>
        <end position="382"/>
    </location>
</feature>
<name>A0A4Y2DVS9_ARAVE</name>
<gene>
    <name evidence="2" type="ORF">AVEN_30900_1</name>
    <name evidence="3" type="ORF">AVEN_52218_1</name>
</gene>
<sequence length="385" mass="44348">MYSDNDCGFLWCFIKFIGIDVLEDTHELPIREKCSMFKRFGNKLLEFLYPMILHFMQIYAILGLSVLLAHGMVNIEETMSFCLTNWLSLALWHDIRRKKKLIGKYILSCNNLLLSVKESKYVNIVINLCLFLAVAIPIILGIFYTFVIAESSREYKIYYSIILTCESDTLSSVLVRNIMILITFSSHFMLPSMTAILLGSLYCKVSNLLSDFNGKLVKFKQIDFHYDDSLKLMNRYNLLFQLVHSAEQVLSSTSFLLLCSQWLNVYIVLVAFFKMKNESFSYALCWENITRLILGPIIVASVVACASRISLQSHRIRMNMQLIHNFLMKDSDSNHKTIQLVQSMTNTEFPHLTAFKIAELKPGLILTFFGSVLTYGLLVLNIKKE</sequence>
<dbReference type="Proteomes" id="UP000499080">
    <property type="component" value="Unassembled WGS sequence"/>
</dbReference>
<keyword evidence="1" id="KW-0812">Transmembrane</keyword>
<dbReference type="EMBL" id="BGPR01244381">
    <property type="protein sequence ID" value="GBM20933.1"/>
    <property type="molecule type" value="Genomic_DNA"/>
</dbReference>
<evidence type="ECO:0000313" key="2">
    <source>
        <dbReference type="EMBL" id="GBM20933.1"/>
    </source>
</evidence>
<keyword evidence="1" id="KW-1133">Transmembrane helix</keyword>
<keyword evidence="1" id="KW-0472">Membrane</keyword>
<evidence type="ECO:0000256" key="1">
    <source>
        <dbReference type="SAM" id="Phobius"/>
    </source>
</evidence>
<dbReference type="EMBL" id="BGPR01244386">
    <property type="protein sequence ID" value="GBM20960.1"/>
    <property type="molecule type" value="Genomic_DNA"/>
</dbReference>
<evidence type="ECO:0008006" key="5">
    <source>
        <dbReference type="Google" id="ProtNLM"/>
    </source>
</evidence>
<feature type="transmembrane region" description="Helical" evidence="1">
    <location>
        <begin position="255"/>
        <end position="273"/>
    </location>
</feature>
<feature type="transmembrane region" description="Helical" evidence="1">
    <location>
        <begin position="124"/>
        <end position="149"/>
    </location>
</feature>
<dbReference type="AlphaFoldDB" id="A0A4Y2DVS9"/>
<feature type="transmembrane region" description="Helical" evidence="1">
    <location>
        <begin position="178"/>
        <end position="203"/>
    </location>
</feature>
<comment type="caution">
    <text evidence="3">The sequence shown here is derived from an EMBL/GenBank/DDBJ whole genome shotgun (WGS) entry which is preliminary data.</text>
</comment>